<organism evidence="1 2">
    <name type="scientific">Nocardia nova SH22a</name>
    <dbReference type="NCBI Taxonomy" id="1415166"/>
    <lineage>
        <taxon>Bacteria</taxon>
        <taxon>Bacillati</taxon>
        <taxon>Actinomycetota</taxon>
        <taxon>Actinomycetes</taxon>
        <taxon>Mycobacteriales</taxon>
        <taxon>Nocardiaceae</taxon>
        <taxon>Nocardia</taxon>
    </lineage>
</organism>
<dbReference type="AlphaFoldDB" id="W5TY14"/>
<keyword evidence="2" id="KW-1185">Reference proteome</keyword>
<dbReference type="PATRIC" id="fig|1415166.3.peg.7552"/>
<sequence>MMKTFEFISAKNGFHESVAIQPNREALWSAAFGVDSLDGLFDMTPAKEALPRIDAAIRKFNEDPEMLRELLAPDDLVGLRGSRGALVRIRNRMAKLDGTISGAVDESGTSASS</sequence>
<dbReference type="RefSeq" id="WP_025353391.1">
    <property type="nucleotide sequence ID" value="NZ_CP006850.1"/>
</dbReference>
<dbReference type="Proteomes" id="UP000019150">
    <property type="component" value="Chromosome"/>
</dbReference>
<dbReference type="OrthoDB" id="4559866at2"/>
<dbReference type="eggNOG" id="ENOG50324AM">
    <property type="taxonomic scope" value="Bacteria"/>
</dbReference>
<dbReference type="KEGG" id="nno:NONO_c73600"/>
<dbReference type="STRING" id="1415166.NONO_c73600"/>
<gene>
    <name evidence="1" type="ORF">NONO_c73600</name>
</gene>
<proteinExistence type="predicted"/>
<dbReference type="HOGENOM" id="CLU_171042_0_0_11"/>
<protein>
    <submittedName>
        <fullName evidence="1">Uncharacterized protein</fullName>
    </submittedName>
</protein>
<reference evidence="1 2" key="1">
    <citation type="journal article" date="2014" name="Appl. Environ. Microbiol.">
        <title>Insights into the Microbial Degradation of Rubber and Gutta-Percha by Analysis of the Complete Genome of Nocardia nova SH22a.</title>
        <authorList>
            <person name="Luo Q."/>
            <person name="Hiessl S."/>
            <person name="Poehlein A."/>
            <person name="Daniel R."/>
            <person name="Steinbuchel A."/>
        </authorList>
    </citation>
    <scope>NUCLEOTIDE SEQUENCE [LARGE SCALE GENOMIC DNA]</scope>
    <source>
        <strain evidence="1">SH22a</strain>
    </source>
</reference>
<name>W5TY14_9NOCA</name>
<dbReference type="EMBL" id="CP006850">
    <property type="protein sequence ID" value="AHH22116.1"/>
    <property type="molecule type" value="Genomic_DNA"/>
</dbReference>
<accession>W5TY14</accession>
<evidence type="ECO:0000313" key="1">
    <source>
        <dbReference type="EMBL" id="AHH22116.1"/>
    </source>
</evidence>
<evidence type="ECO:0000313" key="2">
    <source>
        <dbReference type="Proteomes" id="UP000019150"/>
    </source>
</evidence>